<name>A0AAV3REM7_LITER</name>
<dbReference type="InterPro" id="IPR010285">
    <property type="entry name" value="DNA_helicase_pif1-like_DEAD"/>
</dbReference>
<comment type="catalytic activity">
    <reaction evidence="1">
        <text>ATP + H2O = ADP + phosphate + H(+)</text>
        <dbReference type="Rhea" id="RHEA:13065"/>
        <dbReference type="ChEBI" id="CHEBI:15377"/>
        <dbReference type="ChEBI" id="CHEBI:15378"/>
        <dbReference type="ChEBI" id="CHEBI:30616"/>
        <dbReference type="ChEBI" id="CHEBI:43474"/>
        <dbReference type="ChEBI" id="CHEBI:456216"/>
        <dbReference type="EC" id="5.6.2.3"/>
    </reaction>
</comment>
<dbReference type="GO" id="GO:0043139">
    <property type="term" value="F:5'-3' DNA helicase activity"/>
    <property type="evidence" value="ECO:0007669"/>
    <property type="project" value="UniProtKB-EC"/>
</dbReference>
<evidence type="ECO:0000259" key="2">
    <source>
        <dbReference type="Pfam" id="PF05970"/>
    </source>
</evidence>
<dbReference type="GO" id="GO:0006310">
    <property type="term" value="P:DNA recombination"/>
    <property type="evidence" value="ECO:0007669"/>
    <property type="project" value="UniProtKB-KW"/>
</dbReference>
<dbReference type="Proteomes" id="UP001454036">
    <property type="component" value="Unassembled WGS sequence"/>
</dbReference>
<organism evidence="3 4">
    <name type="scientific">Lithospermum erythrorhizon</name>
    <name type="common">Purple gromwell</name>
    <name type="synonym">Lithospermum officinale var. erythrorhizon</name>
    <dbReference type="NCBI Taxonomy" id="34254"/>
    <lineage>
        <taxon>Eukaryota</taxon>
        <taxon>Viridiplantae</taxon>
        <taxon>Streptophyta</taxon>
        <taxon>Embryophyta</taxon>
        <taxon>Tracheophyta</taxon>
        <taxon>Spermatophyta</taxon>
        <taxon>Magnoliopsida</taxon>
        <taxon>eudicotyledons</taxon>
        <taxon>Gunneridae</taxon>
        <taxon>Pentapetalae</taxon>
        <taxon>asterids</taxon>
        <taxon>lamiids</taxon>
        <taxon>Boraginales</taxon>
        <taxon>Boraginaceae</taxon>
        <taxon>Boraginoideae</taxon>
        <taxon>Lithospermeae</taxon>
        <taxon>Lithospermum</taxon>
    </lineage>
</organism>
<keyword evidence="1" id="KW-0227">DNA damage</keyword>
<keyword evidence="1" id="KW-0067">ATP-binding</keyword>
<keyword evidence="4" id="KW-1185">Reference proteome</keyword>
<proteinExistence type="inferred from homology"/>
<reference evidence="3 4" key="1">
    <citation type="submission" date="2024-01" db="EMBL/GenBank/DDBJ databases">
        <title>The complete chloroplast genome sequence of Lithospermum erythrorhizon: insights into the phylogenetic relationship among Boraginaceae species and the maternal lineages of purple gromwells.</title>
        <authorList>
            <person name="Okada T."/>
            <person name="Watanabe K."/>
        </authorList>
    </citation>
    <scope>NUCLEOTIDE SEQUENCE [LARGE SCALE GENOMIC DNA]</scope>
</reference>
<dbReference type="EC" id="5.6.2.3" evidence="1"/>
<dbReference type="InterPro" id="IPR027417">
    <property type="entry name" value="P-loop_NTPase"/>
</dbReference>
<keyword evidence="1" id="KW-0547">Nucleotide-binding</keyword>
<dbReference type="Gene3D" id="3.40.50.300">
    <property type="entry name" value="P-loop containing nucleotide triphosphate hydrolases"/>
    <property type="match status" value="1"/>
</dbReference>
<dbReference type="SUPFAM" id="SSF52540">
    <property type="entry name" value="P-loop containing nucleoside triphosphate hydrolases"/>
    <property type="match status" value="1"/>
</dbReference>
<protein>
    <recommendedName>
        <fullName evidence="1">ATP-dependent DNA helicase</fullName>
        <ecNumber evidence="1">5.6.2.3</ecNumber>
    </recommendedName>
</protein>
<keyword evidence="1" id="KW-0378">Hydrolase</keyword>
<dbReference type="GO" id="GO:0005524">
    <property type="term" value="F:ATP binding"/>
    <property type="evidence" value="ECO:0007669"/>
    <property type="project" value="UniProtKB-KW"/>
</dbReference>
<keyword evidence="1" id="KW-0234">DNA repair</keyword>
<dbReference type="EMBL" id="BAABME010009206">
    <property type="protein sequence ID" value="GAA0174745.1"/>
    <property type="molecule type" value="Genomic_DNA"/>
</dbReference>
<evidence type="ECO:0000313" key="3">
    <source>
        <dbReference type="EMBL" id="GAA0174745.1"/>
    </source>
</evidence>
<keyword evidence="1" id="KW-0347">Helicase</keyword>
<evidence type="ECO:0000313" key="4">
    <source>
        <dbReference type="Proteomes" id="UP001454036"/>
    </source>
</evidence>
<dbReference type="GO" id="GO:0006281">
    <property type="term" value="P:DNA repair"/>
    <property type="evidence" value="ECO:0007669"/>
    <property type="project" value="UniProtKB-KW"/>
</dbReference>
<dbReference type="PANTHER" id="PTHR10492:SF100">
    <property type="entry name" value="ATP-DEPENDENT DNA HELICASE"/>
    <property type="match status" value="1"/>
</dbReference>
<evidence type="ECO:0000256" key="1">
    <source>
        <dbReference type="RuleBase" id="RU363044"/>
    </source>
</evidence>
<comment type="similarity">
    <text evidence="1">Belongs to the helicase family.</text>
</comment>
<gene>
    <name evidence="3" type="ORF">LIER_28076</name>
</gene>
<sequence>MTPEAYDRVVSCELPDKTANPYLYSLVVKHMMHGPCEEMNPGIVRGHLLDNRWVIPYNATLLVQFNCHVNVEVCCDIRAVKYLYKYVHKGHDKVIFRITSDNLGSDIDEISNFQNSRWVSPVEAAWRIYGFPLYGIYPTVLQLQVHLPSFQTVQFEDDIDLEEFLQDERLKRTMLTEFFNTNANDPEARKLRLLYKEFPRHYVWHVQHKIWTKRKKGMAIGRLCVVNPMESERYYLRVLLNNVRCPTSFDNLLMVDGVLSSIFQESAYRRGYLHNDSDLERAMEEASVYRMPYDLRRLFATLLYYCNPSDPRKLFEDFYDHLAEDFKKTRVLLNLSDDDILYKGLEGINDTLESLGRDVNHFHLVKIKYSTTEVERYTREIASEKNILVPEEDLYAINELNHKRREAFDILFNNTMSNSGGAFFLDGPGGTGKSFLYKVLLAHIRSKGFIGIIVASSGIASSEFLGGRTTLSRFKISIDAKPGVKCHISFQSSEVELIRNSKIIIQDEAPMTDKLSIYALHLLLQDLCENDNHLVLYVALSRAKTGKNVKVLIIPAMSADTGTKYTTNIVYDEVLVKTSLP</sequence>
<dbReference type="GO" id="GO:0000723">
    <property type="term" value="P:telomere maintenance"/>
    <property type="evidence" value="ECO:0007669"/>
    <property type="project" value="InterPro"/>
</dbReference>
<comment type="cofactor">
    <cofactor evidence="1">
        <name>Mg(2+)</name>
        <dbReference type="ChEBI" id="CHEBI:18420"/>
    </cofactor>
</comment>
<dbReference type="Pfam" id="PF05970">
    <property type="entry name" value="PIF1"/>
    <property type="match status" value="1"/>
</dbReference>
<feature type="domain" description="DNA helicase Pif1-like DEAD-box helicase" evidence="2">
    <location>
        <begin position="400"/>
        <end position="533"/>
    </location>
</feature>
<accession>A0AAV3REM7</accession>
<keyword evidence="1" id="KW-0233">DNA recombination</keyword>
<dbReference type="GO" id="GO:0016787">
    <property type="term" value="F:hydrolase activity"/>
    <property type="evidence" value="ECO:0007669"/>
    <property type="project" value="UniProtKB-KW"/>
</dbReference>
<dbReference type="PANTHER" id="PTHR10492">
    <property type="match status" value="1"/>
</dbReference>
<dbReference type="AlphaFoldDB" id="A0AAV3REM7"/>
<comment type="caution">
    <text evidence="3">The sequence shown here is derived from an EMBL/GenBank/DDBJ whole genome shotgun (WGS) entry which is preliminary data.</text>
</comment>